<dbReference type="AlphaFoldDB" id="A0A3Q0ISD1"/>
<dbReference type="GeneID" id="103508912"/>
<dbReference type="Proteomes" id="UP000079169">
    <property type="component" value="Unplaced"/>
</dbReference>
<dbReference type="PaxDb" id="121845-A0A3Q0ISD1"/>
<dbReference type="SUPFAM" id="SSF82895">
    <property type="entry name" value="TSP-1 type 1 repeat"/>
    <property type="match status" value="1"/>
</dbReference>
<dbReference type="InterPro" id="IPR036383">
    <property type="entry name" value="TSP1_rpt_sf"/>
</dbReference>
<keyword evidence="3" id="KW-1185">Reference proteome</keyword>
<dbReference type="RefSeq" id="XP_026679186.1">
    <property type="nucleotide sequence ID" value="XM_026823385.1"/>
</dbReference>
<feature type="domain" description="SEA" evidence="2">
    <location>
        <begin position="8"/>
        <end position="124"/>
    </location>
</feature>
<evidence type="ECO:0000313" key="4">
    <source>
        <dbReference type="RefSeq" id="XP_026679186.1"/>
    </source>
</evidence>
<accession>A0A3Q0ISD1</accession>
<dbReference type="Gene3D" id="3.30.70.960">
    <property type="entry name" value="SEA domain"/>
    <property type="match status" value="1"/>
</dbReference>
<sequence length="259" mass="28398">MFPGTTKDLLLVHGEFTILNLDYSSSLMHRNSSQFLQISKEICHMVDNTFLVPGLSDFYRSCHVTAISPNLNVHVLLTFANDPSVTIGQIGLTFIRGLQILHGKTWLGSFIVNVQSIGFMISGQEGQWGPWSEWSLCNASLHISTRTRPCLSRSGERLSSVDRCLLIPGAKSDLDIRKCSPSVSMATVPGLTMSKALETSSKGIDYSADIAVPGDVMSDLLGQTQEAIVKEIKDDIKSSPVESEDLNQSGPRVRKERTN</sequence>
<dbReference type="STRING" id="121845.A0A3Q0ISD1"/>
<dbReference type="KEGG" id="dci:103508912"/>
<organism evidence="3 4">
    <name type="scientific">Diaphorina citri</name>
    <name type="common">Asian citrus psyllid</name>
    <dbReference type="NCBI Taxonomy" id="121845"/>
    <lineage>
        <taxon>Eukaryota</taxon>
        <taxon>Metazoa</taxon>
        <taxon>Ecdysozoa</taxon>
        <taxon>Arthropoda</taxon>
        <taxon>Hexapoda</taxon>
        <taxon>Insecta</taxon>
        <taxon>Pterygota</taxon>
        <taxon>Neoptera</taxon>
        <taxon>Paraneoptera</taxon>
        <taxon>Hemiptera</taxon>
        <taxon>Sternorrhyncha</taxon>
        <taxon>Psylloidea</taxon>
        <taxon>Psyllidae</taxon>
        <taxon>Diaphorininae</taxon>
        <taxon>Diaphorina</taxon>
    </lineage>
</organism>
<dbReference type="Pfam" id="PF01390">
    <property type="entry name" value="SEA"/>
    <property type="match status" value="1"/>
</dbReference>
<dbReference type="InterPro" id="IPR036364">
    <property type="entry name" value="SEA_dom_sf"/>
</dbReference>
<feature type="region of interest" description="Disordered" evidence="1">
    <location>
        <begin position="234"/>
        <end position="259"/>
    </location>
</feature>
<name>A0A3Q0ISD1_DIACI</name>
<evidence type="ECO:0000256" key="1">
    <source>
        <dbReference type="SAM" id="MobiDB-lite"/>
    </source>
</evidence>
<gene>
    <name evidence="4" type="primary">LOC103508912</name>
</gene>
<reference evidence="4" key="1">
    <citation type="submission" date="2025-08" db="UniProtKB">
        <authorList>
            <consortium name="RefSeq"/>
        </authorList>
    </citation>
    <scope>IDENTIFICATION</scope>
</reference>
<protein>
    <submittedName>
        <fullName evidence="4">Uncharacterized protein LOC103508912</fullName>
    </submittedName>
</protein>
<dbReference type="InterPro" id="IPR000082">
    <property type="entry name" value="SEA_dom"/>
</dbReference>
<dbReference type="SUPFAM" id="SSF82671">
    <property type="entry name" value="SEA domain"/>
    <property type="match status" value="1"/>
</dbReference>
<evidence type="ECO:0000259" key="2">
    <source>
        <dbReference type="PROSITE" id="PS50024"/>
    </source>
</evidence>
<evidence type="ECO:0000313" key="3">
    <source>
        <dbReference type="Proteomes" id="UP000079169"/>
    </source>
</evidence>
<proteinExistence type="predicted"/>
<dbReference type="PROSITE" id="PS50024">
    <property type="entry name" value="SEA"/>
    <property type="match status" value="1"/>
</dbReference>